<feature type="region of interest" description="Disordered" evidence="1">
    <location>
        <begin position="64"/>
        <end position="86"/>
    </location>
</feature>
<protein>
    <submittedName>
        <fullName evidence="2">Uncharacterized protein</fullName>
    </submittedName>
</protein>
<comment type="caution">
    <text evidence="2">The sequence shown here is derived from an EMBL/GenBank/DDBJ whole genome shotgun (WGS) entry which is preliminary data.</text>
</comment>
<organism evidence="2 3">
    <name type="scientific">Bosea caraganae</name>
    <dbReference type="NCBI Taxonomy" id="2763117"/>
    <lineage>
        <taxon>Bacteria</taxon>
        <taxon>Pseudomonadati</taxon>
        <taxon>Pseudomonadota</taxon>
        <taxon>Alphaproteobacteria</taxon>
        <taxon>Hyphomicrobiales</taxon>
        <taxon>Boseaceae</taxon>
        <taxon>Bosea</taxon>
    </lineage>
</organism>
<sequence length="86" mass="9732">MTMKTAITIDELRRMAARHAVSLPRAHASNDDHEFQPDAAPSALPLIDGERAARISELIQTSRELAKRRTPEETAELERRLEEREG</sequence>
<keyword evidence="3" id="KW-1185">Reference proteome</keyword>
<dbReference type="Proteomes" id="UP000255207">
    <property type="component" value="Unassembled WGS sequence"/>
</dbReference>
<name>A0A370L679_9HYPH</name>
<dbReference type="AlphaFoldDB" id="A0A370L679"/>
<accession>A0A370L679</accession>
<dbReference type="EMBL" id="QQTP01000006">
    <property type="protein sequence ID" value="RDJ24626.1"/>
    <property type="molecule type" value="Genomic_DNA"/>
</dbReference>
<proteinExistence type="predicted"/>
<gene>
    <name evidence="2" type="ORF">DWE98_13160</name>
</gene>
<reference evidence="3" key="1">
    <citation type="submission" date="2018-07" db="EMBL/GenBank/DDBJ databases">
        <authorList>
            <person name="Safronova V.I."/>
            <person name="Chirak E.R."/>
            <person name="Sazanova A.L."/>
        </authorList>
    </citation>
    <scope>NUCLEOTIDE SEQUENCE [LARGE SCALE GENOMIC DNA]</scope>
    <source>
        <strain evidence="3">RCAM04685</strain>
    </source>
</reference>
<evidence type="ECO:0000313" key="2">
    <source>
        <dbReference type="EMBL" id="RDJ24626.1"/>
    </source>
</evidence>
<evidence type="ECO:0000313" key="3">
    <source>
        <dbReference type="Proteomes" id="UP000255207"/>
    </source>
</evidence>
<evidence type="ECO:0000256" key="1">
    <source>
        <dbReference type="SAM" id="MobiDB-lite"/>
    </source>
</evidence>
<feature type="region of interest" description="Disordered" evidence="1">
    <location>
        <begin position="25"/>
        <end position="44"/>
    </location>
</feature>